<feature type="region of interest" description="Disordered" evidence="1">
    <location>
        <begin position="1"/>
        <end position="23"/>
    </location>
</feature>
<gene>
    <name evidence="2" type="ORF">DEO72_LG3g2433</name>
</gene>
<proteinExistence type="predicted"/>
<reference evidence="2 3" key="1">
    <citation type="submission" date="2019-04" db="EMBL/GenBank/DDBJ databases">
        <title>An improved genome assembly and genetic linkage map for asparagus bean, Vigna unguiculata ssp. sesquipedialis.</title>
        <authorList>
            <person name="Xia Q."/>
            <person name="Zhang R."/>
            <person name="Dong Y."/>
        </authorList>
    </citation>
    <scope>NUCLEOTIDE SEQUENCE [LARGE SCALE GENOMIC DNA]</scope>
    <source>
        <tissue evidence="2">Leaf</tissue>
    </source>
</reference>
<dbReference type="EMBL" id="CP039347">
    <property type="protein sequence ID" value="QCD87893.1"/>
    <property type="molecule type" value="Genomic_DNA"/>
</dbReference>
<dbReference type="AlphaFoldDB" id="A0A4D6LH91"/>
<evidence type="ECO:0000313" key="2">
    <source>
        <dbReference type="EMBL" id="QCD87893.1"/>
    </source>
</evidence>
<dbReference type="Proteomes" id="UP000501690">
    <property type="component" value="Linkage Group LG3"/>
</dbReference>
<keyword evidence="3" id="KW-1185">Reference proteome</keyword>
<accession>A0A4D6LH91</accession>
<name>A0A4D6LH91_VIGUN</name>
<evidence type="ECO:0000256" key="1">
    <source>
        <dbReference type="SAM" id="MobiDB-lite"/>
    </source>
</evidence>
<protein>
    <submittedName>
        <fullName evidence="2">Uncharacterized protein</fullName>
    </submittedName>
</protein>
<organism evidence="2 3">
    <name type="scientific">Vigna unguiculata</name>
    <name type="common">Cowpea</name>
    <dbReference type="NCBI Taxonomy" id="3917"/>
    <lineage>
        <taxon>Eukaryota</taxon>
        <taxon>Viridiplantae</taxon>
        <taxon>Streptophyta</taxon>
        <taxon>Embryophyta</taxon>
        <taxon>Tracheophyta</taxon>
        <taxon>Spermatophyta</taxon>
        <taxon>Magnoliopsida</taxon>
        <taxon>eudicotyledons</taxon>
        <taxon>Gunneridae</taxon>
        <taxon>Pentapetalae</taxon>
        <taxon>rosids</taxon>
        <taxon>fabids</taxon>
        <taxon>Fabales</taxon>
        <taxon>Fabaceae</taxon>
        <taxon>Papilionoideae</taxon>
        <taxon>50 kb inversion clade</taxon>
        <taxon>NPAAA clade</taxon>
        <taxon>indigoferoid/millettioid clade</taxon>
        <taxon>Phaseoleae</taxon>
        <taxon>Vigna</taxon>
    </lineage>
</organism>
<sequence>MRHCRLPSPRSESSTLSTPPTPSLFFSNKRKGSLFASVIGHSSSAQTFVSTSLLCLTISSLLRVCPCLGRLPPPDAHALQAFNLALSPLPATTKEEHSHMKAKKVIQRGSSLNALHYSKGMEGLCFISCCTSKP</sequence>
<evidence type="ECO:0000313" key="3">
    <source>
        <dbReference type="Proteomes" id="UP000501690"/>
    </source>
</evidence>